<evidence type="ECO:0000256" key="1">
    <source>
        <dbReference type="SAM" id="MobiDB-lite"/>
    </source>
</evidence>
<feature type="region of interest" description="Disordered" evidence="1">
    <location>
        <begin position="55"/>
        <end position="81"/>
    </location>
</feature>
<sequence length="81" mass="9454">MWQSSNFLLLAHCFSPSGLVFNRTIILMREINICRRSAYGYHSCDMKQQGRTLHQHKNKEHCRRKPGVSAFRFPQPHPGLS</sequence>
<name>A0AAE6Z2L4_9GAMM</name>
<evidence type="ECO:0000313" key="3">
    <source>
        <dbReference type="Proteomes" id="UP000500801"/>
    </source>
</evidence>
<evidence type="ECO:0000313" key="2">
    <source>
        <dbReference type="EMBL" id="QIZ52293.1"/>
    </source>
</evidence>
<dbReference type="Proteomes" id="UP000500801">
    <property type="component" value="Chromosome"/>
</dbReference>
<protein>
    <submittedName>
        <fullName evidence="2">Uncharacterized protein</fullName>
    </submittedName>
</protein>
<dbReference type="AlphaFoldDB" id="A0AAE6Z2L4"/>
<accession>A0AAE6Z2L4</accession>
<dbReference type="EMBL" id="CP033622">
    <property type="protein sequence ID" value="QIZ52293.1"/>
    <property type="molecule type" value="Genomic_DNA"/>
</dbReference>
<organism evidence="2 3">
    <name type="scientific">Dickeya zeae</name>
    <dbReference type="NCBI Taxonomy" id="204042"/>
    <lineage>
        <taxon>Bacteria</taxon>
        <taxon>Pseudomonadati</taxon>
        <taxon>Pseudomonadota</taxon>
        <taxon>Gammaproteobacteria</taxon>
        <taxon>Enterobacterales</taxon>
        <taxon>Pectobacteriaceae</taxon>
        <taxon>Dickeya</taxon>
    </lineage>
</organism>
<feature type="compositionally biased region" description="Basic residues" evidence="1">
    <location>
        <begin position="55"/>
        <end position="66"/>
    </location>
</feature>
<gene>
    <name evidence="2" type="ORF">DWG24_16835</name>
</gene>
<proteinExistence type="predicted"/>
<reference evidence="2 3" key="1">
    <citation type="submission" date="2018-11" db="EMBL/GenBank/DDBJ databases">
        <title>Complete genome sequence of Dickeya zeae strain CE1 infecting Canna edulis Ker-Gawl. in China.</title>
        <authorList>
            <person name="Zhang J."/>
            <person name="Lin B."/>
            <person name="Shen H."/>
            <person name="Jiang S."/>
            <person name="Pu X."/>
            <person name="Sun D."/>
        </authorList>
    </citation>
    <scope>NUCLEOTIDE SEQUENCE [LARGE SCALE GENOMIC DNA]</scope>
    <source>
        <strain evidence="2 3">CE1</strain>
    </source>
</reference>